<sequence>MSKDVRGESSSLKGIIISILFYSLTFAYYADDSENESCLRKESRYHRIVNNIKPKELTDHKAIAAMRYLSIIRTRERERLHNCFDWKSIREEIKRSFISMCDTRSNQDRLDAVYRYNYTYSVSLYIHNKARNRHNYLREGLKLFSCISAAALSLSKEDIEYTNCETHDNVLTCSVPPMYAVTYNNDKCKNITADTVIVKNFTMNKSKNNSTITVTFNGVSSSPPYEPSNVFAECVKHILSNCQKAPTFGRIGQVIIDTKLTSNCHDCQMSLMVDVVSVPDEFKTSLATCGGLPYDKMASLYYTCEVTGGTDCTNYIYINDKIKSNSIKTLRAYTGKKRRTKTKRDTLTPQMSFKEELKDSSINHEHLNCMYNMYDLDDGEEYEKCIEHSGDYKNKRKLNNAYRSYRHRRKRSILEDDSVEDVIGTNSSSKDIRTLLKNYLGIDSVILEDITHLQIGMYKKQKGISGDGELVNTLKDMVKSTFRTYMPEISSNILPKDVLNILDIPVPRLDGRNIVSASLYYIAFTKIESIKSVITNNKHSYHIFEEDLDKLERRLNHIELNNKQHKNIISCFKDGINAYKEYGGRTVSVVATPSKSVLGVEVRSIISKPTTSDESQDVLQRRVRSVDSSRDVKRVLDTEIYTSQNHKPSIRCKRGIGAVCGLLSLTRHSDSSRRRSTPSLSTGGSLDTSQDLYGYYDSSGRYSDNSIHTSGRGDTHSVYGMYSESVNSILSGYSTGSISGTSYTTESSNYIIGSGYPMTDYGSNMDKIAKQLDKAVNFNLASQLLVHRLIDLQLRYNDDNSVATAVAETVSTCLESMGGVMSIAGSFMSTRLAFSGMGLSTIAGLIDAGVDIYHILTGKPRSPDPVIKMFNTYEEYISDTERTGVRKCMIPGTETLVYMSYRNDTSFKQPLDKLSLHFIDTIDSVLMYLNTSNVILDFSLTVACPLGYLRSIDVDITAYTTLKYTNEDGVRFYKFLNLGTMLSSFPTVRLTCGKDITLTLKPFEVELRNMQLLKMATPGEPEETKTMPSNVCDIFPLKSFNLLVRGCPFDSSITYIIHTTCSILLRISSWDPAGKRWILENPFGKDPELKQLFVFQNRNFSDIVIKPNTVQGHSKFCANKHTTECYWKDTMLLDDTSSCESRSRNIYVEIYTFGYGRGFTSFVLSCPSGSTPVAVGNKDGVIELPIGDFATSKMFASTEENKIGVFCIDNYDSDFKSDLIHINFVSQAYNESVIFIDEFTGRERVFEDMAKLGTMPWRSRKCVTWKHKRSCVSYHGKIDIWTEDYIIETDIGDEIMITEKYDAGTIDINSVEKSKVWFPCDLKIHYYIKDLGKAYDDSNRFWSDAKNMYRTYSSIVLILIPCTMRANMLIYNTSDTISSLAYHQSMTQDYGNGKKYILTRVSGSNCFAELELTSRMMKVTCDPFSIPRTIHKYEGICSITVTSRDHCATLEDDIKTSGYSKEQANTARYCETYIVPAVWEDPDHYCGYFSKFRHIGYRYPKYEACRSYIHVYYKDTWIEKEVLSKPPYAFKFTYDKNNEYVNPKLSNSLKRLYEEYRSISEYKQGSLPSAINRLSESLTSNGRSITEIIVNGRILETAYKADSERLTELEHAISITSQEVIANSLSAEDINDIIGNKDKCCLINFRDNSITKVDDLSSYYCGELTDYMYDDFIEYSNMSNDQIRPMILINGTLQDFELLYLIGEPVVTCIEATVIPLRTKSIRHEVEEIMLLRAFKEGLEELMYEFDMNISTILMRHNVSSLTNLE</sequence>
<keyword evidence="1" id="KW-0175">Coiled coil</keyword>
<gene>
    <name evidence="5" type="primary">fp9.123</name>
    <name evidence="4" type="synonym">ORF123</name>
</gene>
<evidence type="ECO:0000313" key="7">
    <source>
        <dbReference type="Proteomes" id="UP000150838"/>
    </source>
</evidence>
<dbReference type="Pfam" id="PF13169">
    <property type="entry name" value="Poxvirus_B22R_N"/>
    <property type="match status" value="1"/>
</dbReference>
<evidence type="ECO:0000313" key="5">
    <source>
        <dbReference type="EMBL" id="CAE52664.1"/>
    </source>
</evidence>
<dbReference type="KEGG" id="vg:1486671"/>
<dbReference type="InterPro" id="IPR025128">
    <property type="entry name" value="Poxvirus_B22R_C_dom"/>
</dbReference>
<reference evidence="6" key="3">
    <citation type="journal article" date="2021" name="Arch. Virol.">
        <title>Characterisation of an Australian fowlpox virus carrying a near-full-length provirus of reticuloendotheliosis virus.</title>
        <authorList>
            <person name="Sarker S."/>
            <person name="Athukorala A."/>
            <person name="Bowden T.R."/>
            <person name="Boyle D.B."/>
        </authorList>
    </citation>
    <scope>NUCLEOTIDE SEQUENCE</scope>
    <source>
        <strain evidence="6">FWPV-S</strain>
    </source>
</reference>
<feature type="coiled-coil region" evidence="1">
    <location>
        <begin position="541"/>
        <end position="568"/>
    </location>
</feature>
<dbReference type="Pfam" id="PF13168">
    <property type="entry name" value="Poxvirus_B22R_C"/>
    <property type="match status" value="1"/>
</dbReference>
<protein>
    <submittedName>
        <fullName evidence="5">VARV Bangladesh B22R orthologue</fullName>
    </submittedName>
    <submittedName>
        <fullName evidence="4">Variola B22R family protein</fullName>
    </submittedName>
</protein>
<reference evidence="5 7" key="1">
    <citation type="journal article" date="2004" name="J. Gen. Virol.">
        <title>Comparison of the genome sequence of FP9, an attenuated, tissue culture-adapted European fowlpox virus, with those of virulent American and European viruses.</title>
        <authorList>
            <person name="Skinner M.A."/>
            <person name="Laidlaw S.M."/>
        </authorList>
    </citation>
    <scope>NUCLEOTIDE SEQUENCE [LARGE SCALE GENOMIC DNA]</scope>
    <source>
        <strain evidence="5">HP1-438 Munich</strain>
    </source>
</reference>
<proteinExistence type="predicted"/>
<dbReference type="Proteomes" id="UP000627101">
    <property type="component" value="Segment"/>
</dbReference>
<dbReference type="EMBL" id="AJ581527">
    <property type="protein sequence ID" value="CAE52664.1"/>
    <property type="molecule type" value="Genomic_DNA"/>
</dbReference>
<dbReference type="InterPro" id="IPR007490">
    <property type="entry name" value="Poxvirus_B22"/>
</dbReference>
<dbReference type="RefSeq" id="NP_039086.1">
    <property type="nucleotide sequence ID" value="NC_002188.1"/>
</dbReference>
<evidence type="ECO:0000259" key="3">
    <source>
        <dbReference type="Pfam" id="PF13169"/>
    </source>
</evidence>
<dbReference type="Proteomes" id="UP000150838">
    <property type="component" value="Segment"/>
</dbReference>
<dbReference type="Pfam" id="PF04395">
    <property type="entry name" value="Poxvirus_B22R"/>
    <property type="match status" value="1"/>
</dbReference>
<feature type="domain" description="Poxvirus B22R protein N-terminal" evidence="3">
    <location>
        <begin position="35"/>
        <end position="129"/>
    </location>
</feature>
<reference evidence="4 8" key="2">
    <citation type="submission" date="2016-05" db="EMBL/GenBank/DDBJ databases">
        <title>The analysis of a fowlpox virus genome sequence.</title>
        <authorList>
            <person name="Zhao Y."/>
            <person name="Liu S."/>
        </authorList>
    </citation>
    <scope>NUCLEOTIDE SEQUENCE [LARGE SCALE GENOMIC DNA]</scope>
    <source>
        <strain evidence="4 8">NX10</strain>
    </source>
</reference>
<dbReference type="EMBL" id="KX196452">
    <property type="protein sequence ID" value="ART91556.1"/>
    <property type="molecule type" value="Genomic_DNA"/>
</dbReference>
<name>Q70H33_FOWPV</name>
<feature type="domain" description="Poxvirus B22R protein C-terminal" evidence="2">
    <location>
        <begin position="805"/>
        <end position="999"/>
    </location>
</feature>
<organism evidence="5 7">
    <name type="scientific">Fowlpox virus</name>
    <name type="common">FPV</name>
    <dbReference type="NCBI Taxonomy" id="10261"/>
    <lineage>
        <taxon>Viruses</taxon>
        <taxon>Varidnaviria</taxon>
        <taxon>Bamfordvirae</taxon>
        <taxon>Nucleocytoviricota</taxon>
        <taxon>Pokkesviricetes</taxon>
        <taxon>Chitovirales</taxon>
        <taxon>Poxviridae</taxon>
        <taxon>Chordopoxvirinae</taxon>
        <taxon>Avipoxvirus</taxon>
        <taxon>Avipoxvirus fowlpox</taxon>
    </lineage>
</organism>
<organismHost>
    <name type="scientific">Vertebrata</name>
    <name type="common">vertebrates</name>
    <dbReference type="NCBI Taxonomy" id="7742"/>
</organismHost>
<accession>Q70H33</accession>
<dbReference type="EMBL" id="MW142017">
    <property type="protein sequence ID" value="QRM13663.1"/>
    <property type="molecule type" value="Genomic_DNA"/>
</dbReference>
<evidence type="ECO:0000256" key="1">
    <source>
        <dbReference type="SAM" id="Coils"/>
    </source>
</evidence>
<dbReference type="InterPro" id="IPR025133">
    <property type="entry name" value="Poxvirus_B22R_N_dom"/>
</dbReference>
<evidence type="ECO:0000313" key="6">
    <source>
        <dbReference type="EMBL" id="QRM13663.1"/>
    </source>
</evidence>
<evidence type="ECO:0000313" key="4">
    <source>
        <dbReference type="EMBL" id="ART91556.1"/>
    </source>
</evidence>
<dbReference type="Proteomes" id="UP000515929">
    <property type="component" value="Segment"/>
</dbReference>
<evidence type="ECO:0000259" key="2">
    <source>
        <dbReference type="Pfam" id="PF13168"/>
    </source>
</evidence>
<evidence type="ECO:0000313" key="8">
    <source>
        <dbReference type="Proteomes" id="UP000515929"/>
    </source>
</evidence>